<feature type="domain" description="Extensin-like C-terminal" evidence="1">
    <location>
        <begin position="67"/>
        <end position="238"/>
    </location>
</feature>
<dbReference type="OrthoDB" id="9809788at2"/>
<evidence type="ECO:0000313" key="2">
    <source>
        <dbReference type="EMBL" id="SDV50169.1"/>
    </source>
</evidence>
<reference evidence="3" key="1">
    <citation type="submission" date="2016-09" db="EMBL/GenBank/DDBJ databases">
        <authorList>
            <person name="Varghese N."/>
            <person name="Submissions S."/>
        </authorList>
    </citation>
    <scope>NUCLEOTIDE SEQUENCE [LARGE SCALE GENOMIC DNA]</scope>
    <source>
        <strain evidence="3">JS23</strain>
    </source>
</reference>
<organism evidence="2 3">
    <name type="scientific">Chitinasiproducens palmae</name>
    <dbReference type="NCBI Taxonomy" id="1770053"/>
    <lineage>
        <taxon>Bacteria</taxon>
        <taxon>Pseudomonadati</taxon>
        <taxon>Pseudomonadota</taxon>
        <taxon>Betaproteobacteria</taxon>
        <taxon>Burkholderiales</taxon>
        <taxon>Burkholderiaceae</taxon>
        <taxon>Chitinasiproducens</taxon>
    </lineage>
</organism>
<accession>A0A1H2PUU8</accession>
<dbReference type="STRING" id="1770053.SAMN05216551_110178"/>
<evidence type="ECO:0000313" key="3">
    <source>
        <dbReference type="Proteomes" id="UP000243719"/>
    </source>
</evidence>
<dbReference type="InterPro" id="IPR009683">
    <property type="entry name" value="Extensin-like_C"/>
</dbReference>
<protein>
    <submittedName>
        <fullName evidence="2">Extensin-like protein C-terminus</fullName>
    </submittedName>
</protein>
<evidence type="ECO:0000259" key="1">
    <source>
        <dbReference type="Pfam" id="PF06904"/>
    </source>
</evidence>
<name>A0A1H2PUU8_9BURK</name>
<keyword evidence="3" id="KW-1185">Reference proteome</keyword>
<sequence length="238" mass="26544">MRALLSVLFFVATLLAVMGLTLQLSKYAFERGWLPARYNPFSDLDVRQPPTAVTPFKLWRAANDREYCDRALASADFSVTPLPDRDDDDGCGLHDVYRISRTGTALSSSFMATCELAAAYALFEHHGLQPAAQAVYGQPVRRVEHLGSYACRNINHAASGRRSEHAHANALDLSAFVLADGRRITVSGGWRDNGDAGRFLHQVFDAACEYFHIVLGPEYNALHQNHFHVDMGRFRTCR</sequence>
<proteinExistence type="predicted"/>
<dbReference type="RefSeq" id="WP_091910876.1">
    <property type="nucleotide sequence ID" value="NZ_FNLO01000010.1"/>
</dbReference>
<dbReference type="EMBL" id="FNLO01000010">
    <property type="protein sequence ID" value="SDV50169.1"/>
    <property type="molecule type" value="Genomic_DNA"/>
</dbReference>
<dbReference type="Proteomes" id="UP000243719">
    <property type="component" value="Unassembled WGS sequence"/>
</dbReference>
<dbReference type="AlphaFoldDB" id="A0A1H2PUU8"/>
<dbReference type="Pfam" id="PF06904">
    <property type="entry name" value="Extensin-like_C"/>
    <property type="match status" value="1"/>
</dbReference>
<gene>
    <name evidence="2" type="ORF">SAMN05216551_110178</name>
</gene>